<reference evidence="1" key="1">
    <citation type="submission" date="2025-08" db="UniProtKB">
        <authorList>
            <consortium name="Ensembl"/>
        </authorList>
    </citation>
    <scope>IDENTIFICATION</scope>
</reference>
<dbReference type="OrthoDB" id="263617at2759"/>
<dbReference type="Proteomes" id="UP000694564">
    <property type="component" value="Chromosome 10"/>
</dbReference>
<organism evidence="1 2">
    <name type="scientific">Sciurus vulgaris</name>
    <name type="common">Eurasian red squirrel</name>
    <dbReference type="NCBI Taxonomy" id="55149"/>
    <lineage>
        <taxon>Eukaryota</taxon>
        <taxon>Metazoa</taxon>
        <taxon>Chordata</taxon>
        <taxon>Craniata</taxon>
        <taxon>Vertebrata</taxon>
        <taxon>Euteleostomi</taxon>
        <taxon>Mammalia</taxon>
        <taxon>Eutheria</taxon>
        <taxon>Euarchontoglires</taxon>
        <taxon>Glires</taxon>
        <taxon>Rodentia</taxon>
        <taxon>Sciuromorpha</taxon>
        <taxon>Sciuridae</taxon>
        <taxon>Sciurinae</taxon>
        <taxon>Sciurini</taxon>
        <taxon>Sciurus</taxon>
    </lineage>
</organism>
<keyword evidence="2" id="KW-1185">Reference proteome</keyword>
<sequence>MASEGQPKSEGEGSIKLSADVKLFVPKFGGLHVSWLESSATCVFPSCAATYYPFVQEPSVTEQKIYTEEKCLPCSMIIAKPAVIKVSDSKAPK</sequence>
<dbReference type="PANTHER" id="PTHR13284">
    <property type="entry name" value="GH01354P"/>
    <property type="match status" value="1"/>
</dbReference>
<dbReference type="PANTHER" id="PTHR13284:SF9">
    <property type="entry name" value="SELENOCYSTEINE INSERTION SEQUENCE-BINDING PROTEIN 2"/>
    <property type="match status" value="1"/>
</dbReference>
<proteinExistence type="predicted"/>
<name>A0A8D2B0P6_SCIVU</name>
<dbReference type="GO" id="GO:0043021">
    <property type="term" value="F:ribonucleoprotein complex binding"/>
    <property type="evidence" value="ECO:0007669"/>
    <property type="project" value="TreeGrafter"/>
</dbReference>
<protein>
    <submittedName>
        <fullName evidence="1">Uncharacterized protein</fullName>
    </submittedName>
</protein>
<reference evidence="1" key="2">
    <citation type="submission" date="2025-09" db="UniProtKB">
        <authorList>
            <consortium name="Ensembl"/>
        </authorList>
    </citation>
    <scope>IDENTIFICATION</scope>
</reference>
<evidence type="ECO:0000313" key="1">
    <source>
        <dbReference type="Ensembl" id="ENSSVLP00005006710.1"/>
    </source>
</evidence>
<dbReference type="GO" id="GO:0005739">
    <property type="term" value="C:mitochondrion"/>
    <property type="evidence" value="ECO:0007669"/>
    <property type="project" value="TreeGrafter"/>
</dbReference>
<evidence type="ECO:0000313" key="2">
    <source>
        <dbReference type="Proteomes" id="UP000694564"/>
    </source>
</evidence>
<dbReference type="GO" id="GO:1990904">
    <property type="term" value="C:ribonucleoprotein complex"/>
    <property type="evidence" value="ECO:0007669"/>
    <property type="project" value="TreeGrafter"/>
</dbReference>
<dbReference type="Ensembl" id="ENSSVLT00005007477.1">
    <property type="protein sequence ID" value="ENSSVLP00005006710.1"/>
    <property type="gene ID" value="ENSSVLG00005005467.1"/>
</dbReference>
<dbReference type="InterPro" id="IPR040051">
    <property type="entry name" value="SECISBP2"/>
</dbReference>
<dbReference type="GeneTree" id="ENSGT00490000043356"/>
<dbReference type="AlphaFoldDB" id="A0A8D2B0P6"/>
<accession>A0A8D2B0P6</accession>
<dbReference type="GO" id="GO:0035368">
    <property type="term" value="F:selenocysteine insertion sequence binding"/>
    <property type="evidence" value="ECO:0007669"/>
    <property type="project" value="InterPro"/>
</dbReference>
<dbReference type="GO" id="GO:0003730">
    <property type="term" value="F:mRNA 3'-UTR binding"/>
    <property type="evidence" value="ECO:0007669"/>
    <property type="project" value="TreeGrafter"/>
</dbReference>
<dbReference type="GO" id="GO:0001514">
    <property type="term" value="P:selenocysteine incorporation"/>
    <property type="evidence" value="ECO:0007669"/>
    <property type="project" value="TreeGrafter"/>
</dbReference>